<keyword evidence="1" id="KW-0596">Phosphopantetheine</keyword>
<dbReference type="SUPFAM" id="SSF55048">
    <property type="entry name" value="Probable ACP-binding domain of malonyl-CoA ACP transacylase"/>
    <property type="match status" value="1"/>
</dbReference>
<dbReference type="Pfam" id="PF00698">
    <property type="entry name" value="Acyl_transf_1"/>
    <property type="match status" value="1"/>
</dbReference>
<dbReference type="InterPro" id="IPR016036">
    <property type="entry name" value="Malonyl_transacylase_ACP-bd"/>
</dbReference>
<proteinExistence type="predicted"/>
<evidence type="ECO:0000313" key="4">
    <source>
        <dbReference type="EMBL" id="SHL46314.1"/>
    </source>
</evidence>
<comment type="caution">
    <text evidence="4">The sequence shown here is derived from an EMBL/GenBank/DDBJ whole genome shotgun (WGS) entry which is preliminary data.</text>
</comment>
<evidence type="ECO:0000313" key="5">
    <source>
        <dbReference type="Proteomes" id="UP000184388"/>
    </source>
</evidence>
<dbReference type="PANTHER" id="PTHR43775">
    <property type="entry name" value="FATTY ACID SYNTHASE"/>
    <property type="match status" value="1"/>
</dbReference>
<dbReference type="PANTHER" id="PTHR43775:SF37">
    <property type="entry name" value="SI:DKEY-61P9.11"/>
    <property type="match status" value="1"/>
</dbReference>
<dbReference type="Gene3D" id="3.40.366.10">
    <property type="entry name" value="Malonyl-Coenzyme A Acyl Carrier Protein, domain 2"/>
    <property type="match status" value="1"/>
</dbReference>
<dbReference type="InterPro" id="IPR016035">
    <property type="entry name" value="Acyl_Trfase/lysoPLipase"/>
</dbReference>
<keyword evidence="2" id="KW-0597">Phosphoprotein</keyword>
<feature type="domain" description="Malonyl-CoA:ACP transacylase (MAT)" evidence="3">
    <location>
        <begin position="38"/>
        <end position="356"/>
    </location>
</feature>
<accession>A0A9X8MQN9</accession>
<dbReference type="InterPro" id="IPR001227">
    <property type="entry name" value="Ac_transferase_dom_sf"/>
</dbReference>
<evidence type="ECO:0000256" key="2">
    <source>
        <dbReference type="ARBA" id="ARBA00022553"/>
    </source>
</evidence>
<dbReference type="SMART" id="SM00827">
    <property type="entry name" value="PKS_AT"/>
    <property type="match status" value="1"/>
</dbReference>
<sequence length="374" mass="39080">MNDITPTGNDRKWDVEMRDVTATTHGKKRSTPPRIVHVFPGQGDFAVSPLVRALHTHTTVRKAVREVFEEAEEVGEEFDIGSMAKALLSDAPPTGRELAAGSVGTPQLALFCSSVAVHRALCATGLVPDQVLGVSFGEIAALTAAGVFEVPEGARIACLLARQLARCAGGMTLVGAGEAGTEALLRRTGSPALALACVNGPEETIVSGPLPDLRTLEETAAGQGVPAARLRLPFSSHHPSLTGPADAFAAAIGHLAPRPARIPVHSAVHGGPYGPQDDLHRGLADCLVRPFRLPPVLRRITTAGHALFLEAGTGQALTRSIQQTLPPDAADAHAPLADPAFPWPRPDAPAALRPDTALAALWSTDDDHTHATAR</sequence>
<gene>
    <name evidence="4" type="ORF">SAMN05216268_104382</name>
</gene>
<name>A0A9X8MQN9_9ACTN</name>
<dbReference type="Proteomes" id="UP000184388">
    <property type="component" value="Unassembled WGS sequence"/>
</dbReference>
<dbReference type="GO" id="GO:0006633">
    <property type="term" value="P:fatty acid biosynthetic process"/>
    <property type="evidence" value="ECO:0007669"/>
    <property type="project" value="TreeGrafter"/>
</dbReference>
<dbReference type="Gene3D" id="3.30.70.3290">
    <property type="match status" value="1"/>
</dbReference>
<dbReference type="AlphaFoldDB" id="A0A9X8MQN9"/>
<organism evidence="4 5">
    <name type="scientific">Streptomyces yunnanensis</name>
    <dbReference type="NCBI Taxonomy" id="156453"/>
    <lineage>
        <taxon>Bacteria</taxon>
        <taxon>Bacillati</taxon>
        <taxon>Actinomycetota</taxon>
        <taxon>Actinomycetes</taxon>
        <taxon>Kitasatosporales</taxon>
        <taxon>Streptomycetaceae</taxon>
        <taxon>Streptomyces</taxon>
    </lineage>
</organism>
<dbReference type="InterPro" id="IPR050091">
    <property type="entry name" value="PKS_NRPS_Biosynth_Enz"/>
</dbReference>
<evidence type="ECO:0000259" key="3">
    <source>
        <dbReference type="SMART" id="SM00827"/>
    </source>
</evidence>
<dbReference type="InterPro" id="IPR014043">
    <property type="entry name" value="Acyl_transferase_dom"/>
</dbReference>
<protein>
    <submittedName>
        <fullName evidence="4">[acyl-carrier-protein] S-malonyltransferase</fullName>
    </submittedName>
</protein>
<evidence type="ECO:0000256" key="1">
    <source>
        <dbReference type="ARBA" id="ARBA00022450"/>
    </source>
</evidence>
<dbReference type="GO" id="GO:0004312">
    <property type="term" value="F:fatty acid synthase activity"/>
    <property type="evidence" value="ECO:0007669"/>
    <property type="project" value="TreeGrafter"/>
</dbReference>
<dbReference type="EMBL" id="FRBK01000004">
    <property type="protein sequence ID" value="SHL46314.1"/>
    <property type="molecule type" value="Genomic_DNA"/>
</dbReference>
<reference evidence="5" key="1">
    <citation type="submission" date="2016-11" db="EMBL/GenBank/DDBJ databases">
        <authorList>
            <person name="Jaros S."/>
            <person name="Januszkiewicz K."/>
            <person name="Wedrychowicz H."/>
        </authorList>
    </citation>
    <scope>NUCLEOTIDE SEQUENCE [LARGE SCALE GENOMIC DNA]</scope>
    <source>
        <strain evidence="5">CGMCC 4.3555</strain>
    </source>
</reference>
<dbReference type="SUPFAM" id="SSF52151">
    <property type="entry name" value="FabD/lysophospholipase-like"/>
    <property type="match status" value="1"/>
</dbReference>